<evidence type="ECO:0000256" key="1">
    <source>
        <dbReference type="SAM" id="Phobius"/>
    </source>
</evidence>
<dbReference type="OrthoDB" id="2577257at2"/>
<dbReference type="STRING" id="469378.Ccur_13880"/>
<dbReference type="HOGENOM" id="CLU_1254209_0_0_11"/>
<feature type="domain" description="CD-NTase-associated protein 15" evidence="2">
    <location>
        <begin position="89"/>
        <end position="215"/>
    </location>
</feature>
<keyword evidence="1" id="KW-0472">Membrane</keyword>
<accession>C7MLB6</accession>
<keyword evidence="4" id="KW-1185">Reference proteome</keyword>
<evidence type="ECO:0000313" key="3">
    <source>
        <dbReference type="EMBL" id="ACU95063.1"/>
    </source>
</evidence>
<dbReference type="Proteomes" id="UP000000954">
    <property type="component" value="Chromosome"/>
</dbReference>
<evidence type="ECO:0000313" key="4">
    <source>
        <dbReference type="Proteomes" id="UP000000954"/>
    </source>
</evidence>
<keyword evidence="1" id="KW-0812">Transmembrane</keyword>
<feature type="transmembrane region" description="Helical" evidence="1">
    <location>
        <begin position="54"/>
        <end position="74"/>
    </location>
</feature>
<dbReference type="Pfam" id="PF18153">
    <property type="entry name" value="Cap15_CD_rec"/>
    <property type="match status" value="1"/>
</dbReference>
<gene>
    <name evidence="3" type="ordered locus">Ccur_13880</name>
</gene>
<proteinExistence type="predicted"/>
<keyword evidence="1" id="KW-1133">Transmembrane helix</keyword>
<protein>
    <recommendedName>
        <fullName evidence="2">CD-NTase-associated protein 15 domain-containing protein</fullName>
    </recommendedName>
</protein>
<feature type="transmembrane region" description="Helical" evidence="1">
    <location>
        <begin position="16"/>
        <end position="34"/>
    </location>
</feature>
<sequence>MAMRHYSVENDTRKTVVAVAAATATVAAILLYGPTNVLISILVEAMPSLTWLEYAGVIGALEPMVLFGLIWLLFDNVIWNASVFRRWHHIPYIGGTWVGTLDSSYENETGDRTIMPMAMNIKQTYSKMSVHCTFAESSESYAVIIGIVDCDDANDECTLEFSYHNKAIDDSVVFDPNRDGTHPGFNSLRIIKGKAVGNYATLRSKPTSGHIELTRKQDSE</sequence>
<dbReference type="AlphaFoldDB" id="C7MLB6"/>
<reference evidence="3 4" key="1">
    <citation type="journal article" date="2009" name="Stand. Genomic Sci.">
        <title>Complete genome sequence of Cryptobacterium curtum type strain (12-3).</title>
        <authorList>
            <person name="Mavrommatis K."/>
            <person name="Pukall R."/>
            <person name="Rohde C."/>
            <person name="Chen F."/>
            <person name="Sims D."/>
            <person name="Brettin T."/>
            <person name="Kuske C."/>
            <person name="Detter J.C."/>
            <person name="Han C."/>
            <person name="Lapidus A."/>
            <person name="Copeland A."/>
            <person name="Glavina Del Rio T."/>
            <person name="Nolan M."/>
            <person name="Lucas S."/>
            <person name="Tice H."/>
            <person name="Cheng J.F."/>
            <person name="Bruce D."/>
            <person name="Goodwin L."/>
            <person name="Pitluck S."/>
            <person name="Ovchinnikova G."/>
            <person name="Pati A."/>
            <person name="Ivanova N."/>
            <person name="Chen A."/>
            <person name="Palaniappan K."/>
            <person name="Chain P."/>
            <person name="D'haeseleer P."/>
            <person name="Goker M."/>
            <person name="Bristow J."/>
            <person name="Eisen J.A."/>
            <person name="Markowitz V."/>
            <person name="Hugenholtz P."/>
            <person name="Rohde M."/>
            <person name="Klenk H.P."/>
            <person name="Kyrpides N.C."/>
        </authorList>
    </citation>
    <scope>NUCLEOTIDE SEQUENCE [LARGE SCALE GENOMIC DNA]</scope>
    <source>
        <strain evidence="4">ATCC 700683 / DSM 15641 / 12-3</strain>
    </source>
</reference>
<name>C7MLB6_CRYCD</name>
<evidence type="ECO:0000259" key="2">
    <source>
        <dbReference type="Pfam" id="PF18153"/>
    </source>
</evidence>
<dbReference type="RefSeq" id="WP_015778926.1">
    <property type="nucleotide sequence ID" value="NC_013170.1"/>
</dbReference>
<dbReference type="InterPro" id="IPR041208">
    <property type="entry name" value="Cap15"/>
</dbReference>
<organism evidence="3 4">
    <name type="scientific">Cryptobacterium curtum (strain ATCC 700683 / DSM 15641 / CCUG 43107 / 12-3)</name>
    <dbReference type="NCBI Taxonomy" id="469378"/>
    <lineage>
        <taxon>Bacteria</taxon>
        <taxon>Bacillati</taxon>
        <taxon>Actinomycetota</taxon>
        <taxon>Coriobacteriia</taxon>
        <taxon>Eggerthellales</taxon>
        <taxon>Eggerthellaceae</taxon>
        <taxon>Cryptobacterium</taxon>
    </lineage>
</organism>
<dbReference type="EMBL" id="CP001682">
    <property type="protein sequence ID" value="ACU95063.1"/>
    <property type="molecule type" value="Genomic_DNA"/>
</dbReference>
<dbReference type="KEGG" id="ccu:Ccur_13880"/>